<dbReference type="SUPFAM" id="SSF55174">
    <property type="entry name" value="Alpha-L RNA-binding motif"/>
    <property type="match status" value="1"/>
</dbReference>
<dbReference type="InterPro" id="IPR014330">
    <property type="entry name" value="RNA-bd_S4-rel_YaaA"/>
</dbReference>
<evidence type="ECO:0000313" key="2">
    <source>
        <dbReference type="EMBL" id="MFC5469434.1"/>
    </source>
</evidence>
<name>A0ABW0LUB1_9BACL</name>
<dbReference type="RefSeq" id="WP_209750133.1">
    <property type="nucleotide sequence ID" value="NZ_JBHSMH010000034.1"/>
</dbReference>
<dbReference type="Pfam" id="PF13275">
    <property type="entry name" value="S4_2"/>
    <property type="match status" value="1"/>
</dbReference>
<dbReference type="Gene3D" id="3.10.290.10">
    <property type="entry name" value="RNA-binding S4 domain"/>
    <property type="match status" value="1"/>
</dbReference>
<evidence type="ECO:0000313" key="3">
    <source>
        <dbReference type="Proteomes" id="UP001596105"/>
    </source>
</evidence>
<protein>
    <submittedName>
        <fullName evidence="2">S4 domain-containing protein YaaA</fullName>
    </submittedName>
</protein>
<reference evidence="3" key="1">
    <citation type="journal article" date="2019" name="Int. J. Syst. Evol. Microbiol.">
        <title>The Global Catalogue of Microorganisms (GCM) 10K type strain sequencing project: providing services to taxonomists for standard genome sequencing and annotation.</title>
        <authorList>
            <consortium name="The Broad Institute Genomics Platform"/>
            <consortium name="The Broad Institute Genome Sequencing Center for Infectious Disease"/>
            <person name="Wu L."/>
            <person name="Ma J."/>
        </authorList>
    </citation>
    <scope>NUCLEOTIDE SEQUENCE [LARGE SCALE GENOMIC DNA]</scope>
    <source>
        <strain evidence="3">CCUG 57113</strain>
    </source>
</reference>
<dbReference type="InterPro" id="IPR036986">
    <property type="entry name" value="S4_RNA-bd_sf"/>
</dbReference>
<dbReference type="Proteomes" id="UP001596105">
    <property type="component" value="Unassembled WGS sequence"/>
</dbReference>
<keyword evidence="3" id="KW-1185">Reference proteome</keyword>
<dbReference type="EMBL" id="JBHSMH010000034">
    <property type="protein sequence ID" value="MFC5469434.1"/>
    <property type="molecule type" value="Genomic_DNA"/>
</dbReference>
<evidence type="ECO:0000256" key="1">
    <source>
        <dbReference type="PROSITE-ProRule" id="PRU00182"/>
    </source>
</evidence>
<dbReference type="PROSITE" id="PS50889">
    <property type="entry name" value="S4"/>
    <property type="match status" value="1"/>
</dbReference>
<dbReference type="NCBIfam" id="TIGR02988">
    <property type="entry name" value="YaaA_near_RecF"/>
    <property type="match status" value="1"/>
</dbReference>
<keyword evidence="1" id="KW-0694">RNA-binding</keyword>
<sequence>MKNIGISTEYITLGQFLKLADCIGTGGEVKHFLAEKTVTVNGETDERRGRKLRVGDVIDVEGCGQFVIQTK</sequence>
<accession>A0ABW0LUB1</accession>
<proteinExistence type="predicted"/>
<organism evidence="2 3">
    <name type="scientific">Cohnella suwonensis</name>
    <dbReference type="NCBI Taxonomy" id="696072"/>
    <lineage>
        <taxon>Bacteria</taxon>
        <taxon>Bacillati</taxon>
        <taxon>Bacillota</taxon>
        <taxon>Bacilli</taxon>
        <taxon>Bacillales</taxon>
        <taxon>Paenibacillaceae</taxon>
        <taxon>Cohnella</taxon>
    </lineage>
</organism>
<comment type="caution">
    <text evidence="2">The sequence shown here is derived from an EMBL/GenBank/DDBJ whole genome shotgun (WGS) entry which is preliminary data.</text>
</comment>
<gene>
    <name evidence="2" type="primary">yaaA</name>
    <name evidence="2" type="ORF">ACFPPD_11945</name>
</gene>